<protein>
    <recommendedName>
        <fullName evidence="2">Sld7 C-terminal domain-containing protein</fullName>
    </recommendedName>
</protein>
<feature type="region of interest" description="Disordered" evidence="1">
    <location>
        <begin position="215"/>
        <end position="345"/>
    </location>
</feature>
<dbReference type="AlphaFoldDB" id="A0A2I1DAF6"/>
<evidence type="ECO:0000313" key="4">
    <source>
        <dbReference type="Proteomes" id="UP000234254"/>
    </source>
</evidence>
<sequence>MNIWSGPLVLEGESQLQGLQLVERSANWQSDIVRDSILRLRCFVNPALIPLYARAGPNLELHTSDDRTAQWLKSRLLGNLWLEEEDLDTLQTIQCPVGLLVHVDNATRAKASPSGTTDLLVYGVLSSAATYERPPTPPVSSSPSFDAHIHDRAGQELRIYAAPLSTSLIARAQALPSPPSPDGLAGHAQFSEFLPDLRSPSPKRKRVATLFDSVTEHHKRVRQRGGEAVSQLMAHSRPQSSHQSHTIQIKRESEEPSLPALHRVAAQRSRSMSVGANLNPGKQPLEPHGEVPPTRPGSSRGHARDMSLRRVQSHQLRESTVLGDRDASPMPRSLDGELKPSTSKDAETVISENKNIITRTILTCMRLYGYNRPTVRAGKNLPGAGNADLSLPPVGEDKDVRPRTMDGIASNTDEDEFKAMYHATYRASTFALRKYLRESPVVDGGHTKREALPLEKGKAMTYIDEFLRLFCEDN</sequence>
<gene>
    <name evidence="3" type="ORF">P168DRAFT_288757</name>
</gene>
<feature type="region of interest" description="Disordered" evidence="1">
    <location>
        <begin position="384"/>
        <end position="409"/>
    </location>
</feature>
<dbReference type="RefSeq" id="XP_024695452.1">
    <property type="nucleotide sequence ID" value="XM_024836862.1"/>
</dbReference>
<dbReference type="OrthoDB" id="4205424at2759"/>
<dbReference type="InterPro" id="IPR041260">
    <property type="entry name" value="Sld7_C"/>
</dbReference>
<evidence type="ECO:0000313" key="3">
    <source>
        <dbReference type="EMBL" id="PKY06858.1"/>
    </source>
</evidence>
<dbReference type="EMBL" id="MSFM01000003">
    <property type="protein sequence ID" value="PKY06858.1"/>
    <property type="molecule type" value="Genomic_DNA"/>
</dbReference>
<accession>A0A2I1DAF6</accession>
<feature type="compositionally biased region" description="Basic and acidic residues" evidence="1">
    <location>
        <begin position="395"/>
        <end position="404"/>
    </location>
</feature>
<feature type="compositionally biased region" description="Basic and acidic residues" evidence="1">
    <location>
        <begin position="334"/>
        <end position="345"/>
    </location>
</feature>
<proteinExistence type="predicted"/>
<dbReference type="Proteomes" id="UP000234254">
    <property type="component" value="Unassembled WGS sequence"/>
</dbReference>
<feature type="compositionally biased region" description="Polar residues" evidence="1">
    <location>
        <begin position="237"/>
        <end position="247"/>
    </location>
</feature>
<dbReference type="Pfam" id="PF18596">
    <property type="entry name" value="Sld7_C"/>
    <property type="match status" value="1"/>
</dbReference>
<feature type="domain" description="Sld7 C-terminal" evidence="2">
    <location>
        <begin position="352"/>
        <end position="471"/>
    </location>
</feature>
<dbReference type="VEuPathDB" id="FungiDB:P168DRAFT_288757"/>
<evidence type="ECO:0000259" key="2">
    <source>
        <dbReference type="Pfam" id="PF18596"/>
    </source>
</evidence>
<name>A0A2I1DAF6_ASPC2</name>
<keyword evidence="4" id="KW-1185">Reference proteome</keyword>
<organism evidence="3 4">
    <name type="scientific">Aspergillus campestris (strain IBT 28561)</name>
    <dbReference type="NCBI Taxonomy" id="1392248"/>
    <lineage>
        <taxon>Eukaryota</taxon>
        <taxon>Fungi</taxon>
        <taxon>Dikarya</taxon>
        <taxon>Ascomycota</taxon>
        <taxon>Pezizomycotina</taxon>
        <taxon>Eurotiomycetes</taxon>
        <taxon>Eurotiomycetidae</taxon>
        <taxon>Eurotiales</taxon>
        <taxon>Aspergillaceae</taxon>
        <taxon>Aspergillus</taxon>
        <taxon>Aspergillus subgen. Circumdati</taxon>
    </lineage>
</organism>
<reference evidence="3" key="1">
    <citation type="submission" date="2016-12" db="EMBL/GenBank/DDBJ databases">
        <title>The genomes of Aspergillus section Nigri reveals drivers in fungal speciation.</title>
        <authorList>
            <consortium name="DOE Joint Genome Institute"/>
            <person name="Vesth T.C."/>
            <person name="Nybo J."/>
            <person name="Theobald S."/>
            <person name="Brandl J."/>
            <person name="Frisvad J.C."/>
            <person name="Nielsen K.F."/>
            <person name="Lyhne E.K."/>
            <person name="Kogle M.E."/>
            <person name="Kuo A."/>
            <person name="Riley R."/>
            <person name="Clum A."/>
            <person name="Nolan M."/>
            <person name="Lipzen A."/>
            <person name="Salamov A."/>
            <person name="Henrissat B."/>
            <person name="Wiebenga A."/>
            <person name="De vries R.P."/>
            <person name="Grigoriev I.V."/>
            <person name="Mortensen U.H."/>
            <person name="Andersen M.R."/>
            <person name="Baker S.E."/>
        </authorList>
    </citation>
    <scope>NUCLEOTIDE SEQUENCE</scope>
    <source>
        <strain evidence="3">IBT 28561</strain>
    </source>
</reference>
<comment type="caution">
    <text evidence="3">The sequence shown here is derived from an EMBL/GenBank/DDBJ whole genome shotgun (WGS) entry which is preliminary data.</text>
</comment>
<dbReference type="GeneID" id="36544386"/>
<evidence type="ECO:0000256" key="1">
    <source>
        <dbReference type="SAM" id="MobiDB-lite"/>
    </source>
</evidence>